<reference evidence="1" key="1">
    <citation type="journal article" date="2015" name="Nature">
        <title>Complex archaea that bridge the gap between prokaryotes and eukaryotes.</title>
        <authorList>
            <person name="Spang A."/>
            <person name="Saw J.H."/>
            <person name="Jorgensen S.L."/>
            <person name="Zaremba-Niedzwiedzka K."/>
            <person name="Martijn J."/>
            <person name="Lind A.E."/>
            <person name="van Eijk R."/>
            <person name="Schleper C."/>
            <person name="Guy L."/>
            <person name="Ettema T.J."/>
        </authorList>
    </citation>
    <scope>NUCLEOTIDE SEQUENCE</scope>
</reference>
<protein>
    <submittedName>
        <fullName evidence="1">Uncharacterized protein</fullName>
    </submittedName>
</protein>
<sequence length="31" mass="3218">AHIHGQVTSDLIVNNGTNPQFAIGALDVSID</sequence>
<organism evidence="1">
    <name type="scientific">marine sediment metagenome</name>
    <dbReference type="NCBI Taxonomy" id="412755"/>
    <lineage>
        <taxon>unclassified sequences</taxon>
        <taxon>metagenomes</taxon>
        <taxon>ecological metagenomes</taxon>
    </lineage>
</organism>
<dbReference type="AlphaFoldDB" id="A0A0F9FFY5"/>
<dbReference type="EMBL" id="LAZR01021471">
    <property type="protein sequence ID" value="KKL85213.1"/>
    <property type="molecule type" value="Genomic_DNA"/>
</dbReference>
<gene>
    <name evidence="1" type="ORF">LCGC14_1956960</name>
</gene>
<name>A0A0F9FFY5_9ZZZZ</name>
<accession>A0A0F9FFY5</accession>
<feature type="non-terminal residue" evidence="1">
    <location>
        <position position="1"/>
    </location>
</feature>
<evidence type="ECO:0000313" key="1">
    <source>
        <dbReference type="EMBL" id="KKL85213.1"/>
    </source>
</evidence>
<comment type="caution">
    <text evidence="1">The sequence shown here is derived from an EMBL/GenBank/DDBJ whole genome shotgun (WGS) entry which is preliminary data.</text>
</comment>
<proteinExistence type="predicted"/>